<dbReference type="Pfam" id="PF03732">
    <property type="entry name" value="Retrotrans_gag"/>
    <property type="match status" value="1"/>
</dbReference>
<protein>
    <submittedName>
        <fullName evidence="3">Retrotrans_gag domain-containing protein</fullName>
    </submittedName>
</protein>
<accession>A0A182XZ20</accession>
<dbReference type="PANTHER" id="PTHR33198:SF19">
    <property type="entry name" value="CCHC-TYPE DOMAIN-CONTAINING PROTEIN"/>
    <property type="match status" value="1"/>
</dbReference>
<feature type="region of interest" description="Disordered" evidence="1">
    <location>
        <begin position="768"/>
        <end position="837"/>
    </location>
</feature>
<evidence type="ECO:0000313" key="4">
    <source>
        <dbReference type="Proteomes" id="UP000076408"/>
    </source>
</evidence>
<dbReference type="VEuPathDB" id="VectorBase:ASTE014264"/>
<feature type="region of interest" description="Disordered" evidence="1">
    <location>
        <begin position="690"/>
        <end position="756"/>
    </location>
</feature>
<dbReference type="VEuPathDB" id="VectorBase:ASTEI20_036234"/>
<name>A0A182XZ20_ANOST</name>
<dbReference type="EnsemblMetazoa" id="ASTEI01456-RA">
    <property type="protein sequence ID" value="ASTEI01456-PA"/>
    <property type="gene ID" value="ASTEI01456"/>
</dbReference>
<evidence type="ECO:0000256" key="1">
    <source>
        <dbReference type="SAM" id="MobiDB-lite"/>
    </source>
</evidence>
<dbReference type="Proteomes" id="UP000076408">
    <property type="component" value="Unassembled WGS sequence"/>
</dbReference>
<organism evidence="3 4">
    <name type="scientific">Anopheles stephensi</name>
    <name type="common">Indo-Pakistan malaria mosquito</name>
    <dbReference type="NCBI Taxonomy" id="30069"/>
    <lineage>
        <taxon>Eukaryota</taxon>
        <taxon>Metazoa</taxon>
        <taxon>Ecdysozoa</taxon>
        <taxon>Arthropoda</taxon>
        <taxon>Hexapoda</taxon>
        <taxon>Insecta</taxon>
        <taxon>Pterygota</taxon>
        <taxon>Neoptera</taxon>
        <taxon>Endopterygota</taxon>
        <taxon>Diptera</taxon>
        <taxon>Nematocera</taxon>
        <taxon>Culicoidea</taxon>
        <taxon>Culicidae</taxon>
        <taxon>Anophelinae</taxon>
        <taxon>Anopheles</taxon>
    </lineage>
</organism>
<evidence type="ECO:0000313" key="3">
    <source>
        <dbReference type="EnsemblMetazoa" id="ASTEI01456-PA"/>
    </source>
</evidence>
<feature type="region of interest" description="Disordered" evidence="1">
    <location>
        <begin position="591"/>
        <end position="661"/>
    </location>
</feature>
<dbReference type="STRING" id="30069.A0A182XZ20"/>
<feature type="compositionally biased region" description="Basic and acidic residues" evidence="1">
    <location>
        <begin position="618"/>
        <end position="627"/>
    </location>
</feature>
<dbReference type="AlphaFoldDB" id="A0A182XZ20"/>
<reference evidence="3" key="2">
    <citation type="submission" date="2020-05" db="UniProtKB">
        <authorList>
            <consortium name="EnsemblMetazoa"/>
        </authorList>
    </citation>
    <scope>IDENTIFICATION</scope>
    <source>
        <strain evidence="3">Indian</strain>
    </source>
</reference>
<feature type="compositionally biased region" description="Basic residues" evidence="1">
    <location>
        <begin position="709"/>
        <end position="720"/>
    </location>
</feature>
<proteinExistence type="predicted"/>
<dbReference type="PANTHER" id="PTHR33198">
    <property type="entry name" value="ANK_REP_REGION DOMAIN-CONTAINING PROTEIN-RELATED"/>
    <property type="match status" value="1"/>
</dbReference>
<dbReference type="InterPro" id="IPR005162">
    <property type="entry name" value="Retrotrans_gag_dom"/>
</dbReference>
<feature type="compositionally biased region" description="Basic residues" evidence="1">
    <location>
        <begin position="599"/>
        <end position="617"/>
    </location>
</feature>
<feature type="compositionally biased region" description="Low complexity" evidence="1">
    <location>
        <begin position="721"/>
        <end position="746"/>
    </location>
</feature>
<evidence type="ECO:0000259" key="2">
    <source>
        <dbReference type="Pfam" id="PF03732"/>
    </source>
</evidence>
<feature type="compositionally biased region" description="Basic residues" evidence="1">
    <location>
        <begin position="768"/>
        <end position="789"/>
    </location>
</feature>
<sequence length="837" mass="95103">MAGQMIGTIPEFIADYDDWNVYYERLEQFFEVNDIPPEKRSAFLISCIGSHTYKNLRDLCHPILPKNRPFEELCELLRKQFSPQVAIFRERTHFYNATQNADENVTQWYGRLKKLSVDCKFGPNLEAILLDKFITGLRPGQVLDRLCEENETIQLEQALDIAINKECAVRESAYLNPAPAAIPPTGSGGHFCKCACGGGNYAPSEDGLKMQAMVGSIPEFHGRYDDWNVYQERLEQFFEVNEIPETKRTALLISVVGGDSYKTLRDLCHPVLPKNKTFDELCALLRKQYTPQVAVFRERTIFYNSRQEPLESVTSWYGRLKKLSVDCRFGENLEAVLLDKFVTGLRSGMIMDRLCEENEGLTLELALELAVNKECALKVESTGDTPTILPEFHGETDDWNVYQEILDEFFRANGITGKDRVPVLISVIGKATYGTLRSLCHPKAAKDMSYEELCSALARQFIPEIAIFRHRAQFYRAEQQRGESVKEWYARLKSLSMECKFNSSLLEPLMIDRFVIGLLPGPVKNRLHEEPAENLTDIDDVVTMAASKEADLRVENEGDDIAQGFAGLVIGDGRHCGRRYLRYKKLLSPEQGWKDGQGRHGRHGRHRHHRHGRHRHHQSDSDSGPEHHHGHHGRHGHHGHHEHHGHMKHPGRHFGPPAFGPAPWSGPARHYGPMAGPWMGGRIGKPHPFGASGWPGMMEGLGRQGRPCGKWRKRHYHRRSSSSSSGSSSDSSTSSSGSSSSNSDSDAPTDEEMEKQVRKYLRRKLNPHFLKRHGGRGRHHRHHHHHHHHRDEENPPQDGHGKRGCRRNRKQQDEPSAPALVEEVSPNEPTTDPELIE</sequence>
<reference evidence="4" key="1">
    <citation type="journal article" date="2014" name="Genome Biol.">
        <title>Genome analysis of a major urban malaria vector mosquito, Anopheles stephensi.</title>
        <authorList>
            <person name="Jiang X."/>
            <person name="Peery A."/>
            <person name="Hall A.B."/>
            <person name="Sharma A."/>
            <person name="Chen X.G."/>
            <person name="Waterhouse R.M."/>
            <person name="Komissarov A."/>
            <person name="Riehle M.M."/>
            <person name="Shouche Y."/>
            <person name="Sharakhova M.V."/>
            <person name="Lawson D."/>
            <person name="Pakpour N."/>
            <person name="Arensburger P."/>
            <person name="Davidson V.L."/>
            <person name="Eiglmeier K."/>
            <person name="Emrich S."/>
            <person name="George P."/>
            <person name="Kennedy R.C."/>
            <person name="Mane S.P."/>
            <person name="Maslen G."/>
            <person name="Oringanje C."/>
            <person name="Qi Y."/>
            <person name="Settlage R."/>
            <person name="Tojo M."/>
            <person name="Tubio J.M."/>
            <person name="Unger M.F."/>
            <person name="Wang B."/>
            <person name="Vernick K.D."/>
            <person name="Ribeiro J.M."/>
            <person name="James A.A."/>
            <person name="Michel K."/>
            <person name="Riehle M.A."/>
            <person name="Luckhart S."/>
            <person name="Sharakhov I.V."/>
            <person name="Tu Z."/>
        </authorList>
    </citation>
    <scope>NUCLEOTIDE SEQUENCE [LARGE SCALE GENOMIC DNA]</scope>
    <source>
        <strain evidence="4">Indian</strain>
    </source>
</reference>
<feature type="compositionally biased region" description="Basic residues" evidence="1">
    <location>
        <begin position="628"/>
        <end position="652"/>
    </location>
</feature>
<keyword evidence="4" id="KW-1185">Reference proteome</keyword>
<dbReference type="VEuPathDB" id="VectorBase:ASTEI01456"/>
<feature type="domain" description="Retrotransposon gag" evidence="2">
    <location>
        <begin position="69"/>
        <end position="139"/>
    </location>
</feature>
<dbReference type="VEuPathDB" id="VectorBase:ASTEI20_040750"/>